<organism evidence="12 13">
    <name type="scientific">Thermodesulfobacterium geofontis</name>
    <dbReference type="NCBI Taxonomy" id="1295609"/>
    <lineage>
        <taxon>Bacteria</taxon>
        <taxon>Pseudomonadati</taxon>
        <taxon>Thermodesulfobacteriota</taxon>
        <taxon>Thermodesulfobacteria</taxon>
        <taxon>Thermodesulfobacteriales</taxon>
        <taxon>Thermodesulfobacteriaceae</taxon>
        <taxon>Thermodesulfobacterium</taxon>
    </lineage>
</organism>
<feature type="active site" evidence="9">
    <location>
        <position position="252"/>
    </location>
</feature>
<dbReference type="Pfam" id="PF00589">
    <property type="entry name" value="Phage_integrase"/>
    <property type="match status" value="1"/>
</dbReference>
<comment type="caution">
    <text evidence="12">The sequence shown here is derived from an EMBL/GenBank/DDBJ whole genome shotgun (WGS) entry which is preliminary data.</text>
</comment>
<comment type="subcellular location">
    <subcellularLocation>
        <location evidence="1 9">Cytoplasm</location>
    </subcellularLocation>
</comment>
<dbReference type="InterPro" id="IPR002104">
    <property type="entry name" value="Integrase_catalytic"/>
</dbReference>
<keyword evidence="3 9" id="KW-0132">Cell division</keyword>
<dbReference type="GO" id="GO:0007059">
    <property type="term" value="P:chromosome segregation"/>
    <property type="evidence" value="ECO:0007669"/>
    <property type="project" value="UniProtKB-UniRule"/>
</dbReference>
<dbReference type="InterPro" id="IPR013762">
    <property type="entry name" value="Integrase-like_cat_sf"/>
</dbReference>
<dbReference type="GO" id="GO:0051301">
    <property type="term" value="P:cell division"/>
    <property type="evidence" value="ECO:0007669"/>
    <property type="project" value="UniProtKB-KW"/>
</dbReference>
<dbReference type="EMBL" id="PNIK01000015">
    <property type="protein sequence ID" value="PMP68743.1"/>
    <property type="molecule type" value="Genomic_DNA"/>
</dbReference>
<keyword evidence="4 9" id="KW-0159">Chromosome partition</keyword>
<accession>A0A2N7PQ03</accession>
<keyword evidence="6 9" id="KW-0238">DNA-binding</keyword>
<evidence type="ECO:0000256" key="1">
    <source>
        <dbReference type="ARBA" id="ARBA00004496"/>
    </source>
</evidence>
<dbReference type="GO" id="GO:0005737">
    <property type="term" value="C:cytoplasm"/>
    <property type="evidence" value="ECO:0007669"/>
    <property type="project" value="UniProtKB-SubCell"/>
</dbReference>
<protein>
    <recommendedName>
        <fullName evidence="9">Tyrosine recombinase XerC</fullName>
    </recommendedName>
</protein>
<evidence type="ECO:0000259" key="11">
    <source>
        <dbReference type="PROSITE" id="PS51900"/>
    </source>
</evidence>
<comment type="subunit">
    <text evidence="9">Forms a cyclic heterotetrameric complex composed of two molecules of XerC and two molecules of XerD.</text>
</comment>
<dbReference type="InterPro" id="IPR050090">
    <property type="entry name" value="Tyrosine_recombinase_XerCD"/>
</dbReference>
<dbReference type="SUPFAM" id="SSF56349">
    <property type="entry name" value="DNA breaking-rejoining enzymes"/>
    <property type="match status" value="1"/>
</dbReference>
<dbReference type="Gene3D" id="1.10.150.130">
    <property type="match status" value="1"/>
</dbReference>
<evidence type="ECO:0000313" key="12">
    <source>
        <dbReference type="EMBL" id="PMP68743.1"/>
    </source>
</evidence>
<dbReference type="InterPro" id="IPR004107">
    <property type="entry name" value="Integrase_SAM-like_N"/>
</dbReference>
<dbReference type="InterPro" id="IPR023009">
    <property type="entry name" value="Tyrosine_recombinase_XerC/XerD"/>
</dbReference>
<name>A0A2N7PQ03_9BACT</name>
<dbReference type="InterPro" id="IPR010998">
    <property type="entry name" value="Integrase_recombinase_N"/>
</dbReference>
<evidence type="ECO:0000256" key="2">
    <source>
        <dbReference type="ARBA" id="ARBA00022490"/>
    </source>
</evidence>
<feature type="active site" evidence="9">
    <location>
        <position position="157"/>
    </location>
</feature>
<feature type="active site" evidence="9">
    <location>
        <position position="278"/>
    </location>
</feature>
<evidence type="ECO:0000256" key="7">
    <source>
        <dbReference type="ARBA" id="ARBA00023172"/>
    </source>
</evidence>
<dbReference type="CDD" id="cd00798">
    <property type="entry name" value="INT_XerDC_C"/>
    <property type="match status" value="1"/>
</dbReference>
<evidence type="ECO:0000256" key="6">
    <source>
        <dbReference type="ARBA" id="ARBA00023125"/>
    </source>
</evidence>
<dbReference type="InterPro" id="IPR011010">
    <property type="entry name" value="DNA_brk_join_enz"/>
</dbReference>
<evidence type="ECO:0000256" key="5">
    <source>
        <dbReference type="ARBA" id="ARBA00022908"/>
    </source>
</evidence>
<proteinExistence type="inferred from homology"/>
<feature type="active site" evidence="9">
    <location>
        <position position="181"/>
    </location>
</feature>
<dbReference type="Pfam" id="PF02899">
    <property type="entry name" value="Phage_int_SAM_1"/>
    <property type="match status" value="1"/>
</dbReference>
<evidence type="ECO:0000256" key="9">
    <source>
        <dbReference type="HAMAP-Rule" id="MF_01808"/>
    </source>
</evidence>
<dbReference type="GO" id="GO:0003677">
    <property type="term" value="F:DNA binding"/>
    <property type="evidence" value="ECO:0007669"/>
    <property type="project" value="UniProtKB-UniRule"/>
</dbReference>
<feature type="active site" evidence="9">
    <location>
        <position position="255"/>
    </location>
</feature>
<evidence type="ECO:0000313" key="13">
    <source>
        <dbReference type="Proteomes" id="UP000235460"/>
    </source>
</evidence>
<sequence>MFENKRTSTVIEKFLKDFLNYLSIEKNYSLNTIKSYKRDLEDFLNFLETQKISSLDSLEPFNIRFYLFSLKRERKSATTIARKLSSIRSFLKYLLKEKKIKKNLFIYFSNPKISKKIPLVPTEEELNNFIDNLEGEDRFLNIRDRALLEIAYGCGLRVSEIANLTIDQINFGLQIIRVLGKGKKERIVPFGKKAMKALKEYLKIREEFLLKLKKKSPYVFLNFKGEKLSERGIRYIIKKWGKKWGLFYLHPHILRHAFATHLLNAGVDLRSIQEMLGHSSITTTEVYTKVNYEYLLKTYLKAHPRAKED</sequence>
<evidence type="ECO:0000259" key="10">
    <source>
        <dbReference type="PROSITE" id="PS51898"/>
    </source>
</evidence>
<keyword evidence="2 9" id="KW-0963">Cytoplasm</keyword>
<dbReference type="PROSITE" id="PS51898">
    <property type="entry name" value="TYR_RECOMBINASE"/>
    <property type="match status" value="1"/>
</dbReference>
<evidence type="ECO:0000256" key="4">
    <source>
        <dbReference type="ARBA" id="ARBA00022829"/>
    </source>
</evidence>
<evidence type="ECO:0000256" key="8">
    <source>
        <dbReference type="ARBA" id="ARBA00023306"/>
    </source>
</evidence>
<dbReference type="NCBIfam" id="NF040815">
    <property type="entry name" value="recomb_XerA_Arch"/>
    <property type="match status" value="1"/>
</dbReference>
<gene>
    <name evidence="9" type="primary">xerC</name>
    <name evidence="12" type="ORF">C0190_01065</name>
</gene>
<dbReference type="PROSITE" id="PS51900">
    <property type="entry name" value="CB"/>
    <property type="match status" value="1"/>
</dbReference>
<feature type="domain" description="Tyr recombinase" evidence="10">
    <location>
        <begin position="116"/>
        <end position="300"/>
    </location>
</feature>
<dbReference type="GO" id="GO:0006313">
    <property type="term" value="P:DNA transposition"/>
    <property type="evidence" value="ECO:0007669"/>
    <property type="project" value="UniProtKB-UniRule"/>
</dbReference>
<comment type="function">
    <text evidence="9">Site-specific tyrosine recombinase, which acts by catalyzing the cutting and rejoining of the recombining DNA molecules. The XerC-XerD complex is essential to convert dimers of the bacterial chromosome into monomers to permit their segregation at cell division. It also contributes to the segregational stability of plasmids.</text>
</comment>
<dbReference type="Proteomes" id="UP000235460">
    <property type="component" value="Unassembled WGS sequence"/>
</dbReference>
<dbReference type="NCBIfam" id="NF001399">
    <property type="entry name" value="PRK00283.1"/>
    <property type="match status" value="1"/>
</dbReference>
<dbReference type="AlphaFoldDB" id="A0A2N7PQ03"/>
<feature type="domain" description="Core-binding (CB)" evidence="11">
    <location>
        <begin position="9"/>
        <end position="95"/>
    </location>
</feature>
<keyword evidence="5 9" id="KW-0229">DNA integration</keyword>
<dbReference type="PANTHER" id="PTHR30349:SF77">
    <property type="entry name" value="TYROSINE RECOMBINASE XERC"/>
    <property type="match status" value="1"/>
</dbReference>
<dbReference type="HAMAP" id="MF_01808">
    <property type="entry name" value="Recomb_XerC_XerD"/>
    <property type="match status" value="1"/>
</dbReference>
<feature type="active site" description="O-(3'-phospho-DNA)-tyrosine intermediate" evidence="9">
    <location>
        <position position="287"/>
    </location>
</feature>
<dbReference type="Gene3D" id="1.10.443.10">
    <property type="entry name" value="Intergrase catalytic core"/>
    <property type="match status" value="1"/>
</dbReference>
<keyword evidence="7 9" id="KW-0233">DNA recombination</keyword>
<evidence type="ECO:0000256" key="3">
    <source>
        <dbReference type="ARBA" id="ARBA00022618"/>
    </source>
</evidence>
<dbReference type="GO" id="GO:0009037">
    <property type="term" value="F:tyrosine-based site-specific recombinase activity"/>
    <property type="evidence" value="ECO:0007669"/>
    <property type="project" value="UniProtKB-UniRule"/>
</dbReference>
<comment type="similarity">
    <text evidence="9">Belongs to the 'phage' integrase family. XerC subfamily.</text>
</comment>
<dbReference type="PANTHER" id="PTHR30349">
    <property type="entry name" value="PHAGE INTEGRASE-RELATED"/>
    <property type="match status" value="1"/>
</dbReference>
<reference evidence="12 13" key="1">
    <citation type="submission" date="2018-01" db="EMBL/GenBank/DDBJ databases">
        <title>Metagenomic assembled genomes from two thermal pools in the Uzon Caldera, Kamchatka, Russia.</title>
        <authorList>
            <person name="Wilkins L."/>
            <person name="Ettinger C."/>
        </authorList>
    </citation>
    <scope>NUCLEOTIDE SEQUENCE [LARGE SCALE GENOMIC DNA]</scope>
    <source>
        <strain evidence="12">ZAV-08</strain>
    </source>
</reference>
<keyword evidence="8 9" id="KW-0131">Cell cycle</keyword>
<dbReference type="InterPro" id="IPR044068">
    <property type="entry name" value="CB"/>
</dbReference>